<protein>
    <submittedName>
        <fullName evidence="3">Outer membrane autotransporter protein</fullName>
    </submittedName>
</protein>
<dbReference type="PANTHER" id="PTHR35037:SF7">
    <property type="entry name" value="AUTOTRANSPORTER"/>
    <property type="match status" value="1"/>
</dbReference>
<dbReference type="PROSITE" id="PS51208">
    <property type="entry name" value="AUTOTRANSPORTER"/>
    <property type="match status" value="1"/>
</dbReference>
<dbReference type="GO" id="GO:0019867">
    <property type="term" value="C:outer membrane"/>
    <property type="evidence" value="ECO:0007669"/>
    <property type="project" value="InterPro"/>
</dbReference>
<name>A0A4R2N7U7_9PAST</name>
<keyword evidence="1" id="KW-0732">Signal</keyword>
<dbReference type="Pfam" id="PF03212">
    <property type="entry name" value="Pertactin"/>
    <property type="match status" value="1"/>
</dbReference>
<gene>
    <name evidence="3" type="ORF">EV693_10896</name>
</gene>
<dbReference type="InterPro" id="IPR036938">
    <property type="entry name" value="PAP2/HPO_sf"/>
</dbReference>
<dbReference type="InterPro" id="IPR005546">
    <property type="entry name" value="Autotransporte_beta"/>
</dbReference>
<dbReference type="NCBIfam" id="TIGR01414">
    <property type="entry name" value="autotrans_barl"/>
    <property type="match status" value="1"/>
</dbReference>
<dbReference type="Proteomes" id="UP000295537">
    <property type="component" value="Unassembled WGS sequence"/>
</dbReference>
<dbReference type="Gene3D" id="1.20.144.10">
    <property type="entry name" value="Phosphatidic acid phosphatase type 2/haloperoxidase"/>
    <property type="match status" value="1"/>
</dbReference>
<dbReference type="InterPro" id="IPR004899">
    <property type="entry name" value="Pertactin_central"/>
</dbReference>
<dbReference type="EMBL" id="SLXJ01000008">
    <property type="protein sequence ID" value="TCP17043.1"/>
    <property type="molecule type" value="Genomic_DNA"/>
</dbReference>
<evidence type="ECO:0000313" key="3">
    <source>
        <dbReference type="EMBL" id="TCP17043.1"/>
    </source>
</evidence>
<dbReference type="SUPFAM" id="SSF48317">
    <property type="entry name" value="Acid phosphatase/Vanadium-dependent haloperoxidase"/>
    <property type="match status" value="1"/>
</dbReference>
<dbReference type="Gene3D" id="2.40.128.130">
    <property type="entry name" value="Autotransporter beta-domain"/>
    <property type="match status" value="1"/>
</dbReference>
<evidence type="ECO:0000259" key="2">
    <source>
        <dbReference type="PROSITE" id="PS51208"/>
    </source>
</evidence>
<feature type="domain" description="Autotransporter" evidence="2">
    <location>
        <begin position="665"/>
        <end position="931"/>
    </location>
</feature>
<reference evidence="3 4" key="1">
    <citation type="submission" date="2019-03" db="EMBL/GenBank/DDBJ databases">
        <title>Genomic Encyclopedia of Type Strains, Phase IV (KMG-IV): sequencing the most valuable type-strain genomes for metagenomic binning, comparative biology and taxonomic classification.</title>
        <authorList>
            <person name="Goeker M."/>
        </authorList>
    </citation>
    <scope>NUCLEOTIDE SEQUENCE [LARGE SCALE GENOMIC DNA]</scope>
    <source>
        <strain evidence="3 4">DSM 16380</strain>
    </source>
</reference>
<dbReference type="SUPFAM" id="SSF103515">
    <property type="entry name" value="Autotransporter"/>
    <property type="match status" value="1"/>
</dbReference>
<keyword evidence="4" id="KW-1185">Reference proteome</keyword>
<dbReference type="InterPro" id="IPR036709">
    <property type="entry name" value="Autotransporte_beta_dom_sf"/>
</dbReference>
<feature type="chain" id="PRO_5020343788" evidence="1">
    <location>
        <begin position="23"/>
        <end position="931"/>
    </location>
</feature>
<evidence type="ECO:0000256" key="1">
    <source>
        <dbReference type="SAM" id="SignalP"/>
    </source>
</evidence>
<dbReference type="PANTHER" id="PTHR35037">
    <property type="entry name" value="C-TERMINAL REGION OF AIDA-LIKE PROTEIN"/>
    <property type="match status" value="1"/>
</dbReference>
<proteinExistence type="predicted"/>
<organism evidence="3 4">
    <name type="scientific">Nicoletella semolina</name>
    <dbReference type="NCBI Taxonomy" id="271160"/>
    <lineage>
        <taxon>Bacteria</taxon>
        <taxon>Pseudomonadati</taxon>
        <taxon>Pseudomonadota</taxon>
        <taxon>Gammaproteobacteria</taxon>
        <taxon>Pasteurellales</taxon>
        <taxon>Pasteurellaceae</taxon>
        <taxon>Nicoletella</taxon>
    </lineage>
</organism>
<dbReference type="InterPro" id="IPR000326">
    <property type="entry name" value="PAP2/HPO"/>
</dbReference>
<dbReference type="AlphaFoldDB" id="A0A4R2N7U7"/>
<evidence type="ECO:0000313" key="4">
    <source>
        <dbReference type="Proteomes" id="UP000295537"/>
    </source>
</evidence>
<dbReference type="InterPro" id="IPR051551">
    <property type="entry name" value="Autotransporter_adhesion"/>
</dbReference>
<sequence>MKLSTLSCALTIVLYPFSNLNADVGNIDQKVRANAATWFNQLDQNVITAYPAKGTLDAELDRQVVLTYKQNASSQRLALANNDKIQNVDHVRNEFRQSALSGLGESKISYYDFAGLTSRLEGVVNTASRAADTNQHNRLRSYDFILKDRYLRGRPYQVMDSNTGEYLPNYDEATTDSRGRKFSSYPSGHTSNGFGQAVSLALAFPERGQELFSRALQYGESRVVLGAHFPTDTIASRMARYYYMAQLLNDDEIATALSQMARTTRFPFEELCGKSLSHCLSDLPTPVFDTHQKDHFQIGYYGQLRTETPVSITPEQLPSTSPALLRLRFPYLNEAARKQILASTAYPANSLAQRGDLTKPDNNWGLINLPLAYMGPRYLFEDLQTSAIPEHKLDIAHYSKQDTWSQNITGSGKLIINHAGKLHLSGNNQFAGVEVNAGELTLSGHNHFSGDSQLNQQAVLNLSGQLHSPIKLHQQAKLNIRPSNKGMNIYAQAIDLADRTTTLNISTAAHNITELSGKGSVNLTVEDNYSPLNVDTLSGELTFNQQVDLSKKIATIINTQTANGRHRLYLDIKESGTVPEKFALTLVDTQKNGATFSLVDEQGIALSQIDVGDIGYQLKKAGQRWQLSNQLNSLEYHASGIIQALLANATTPQLLFHHTTPKLTEAGKGAIVWADTNIQQYHLHSGNIHFSLNAKHITLGSSKTWQHHSGWGTLSLQAEMNKANLTHPLGGRSQVKGYGVGIYAKYHAHSNVAIEGAMNYSYFQHHLHIKNTRGESVGQFSQPIWGTMLKLSYTHKLGNLNIRPALSTHYMNSHNKSFALSDHIKTKIQSQAVLYSGIGVNMEYVLTAGNIEIRPHLEVEKRYSLSKHPTNIISRNGLSWQGVSVAKQQGLTAGINTKIGKVLALDTTFEYAKQENTQQKKAIKLQIQYEF</sequence>
<dbReference type="RefSeq" id="WP_132501539.1">
    <property type="nucleotide sequence ID" value="NZ_LVXA01000001.1"/>
</dbReference>
<dbReference type="SMART" id="SM00869">
    <property type="entry name" value="Autotransporter"/>
    <property type="match status" value="1"/>
</dbReference>
<dbReference type="Pfam" id="PF03797">
    <property type="entry name" value="Autotransporter"/>
    <property type="match status" value="1"/>
</dbReference>
<dbReference type="Pfam" id="PF01569">
    <property type="entry name" value="PAP2"/>
    <property type="match status" value="1"/>
</dbReference>
<dbReference type="SUPFAM" id="SSF51126">
    <property type="entry name" value="Pectin lyase-like"/>
    <property type="match status" value="1"/>
</dbReference>
<feature type="signal peptide" evidence="1">
    <location>
        <begin position="1"/>
        <end position="22"/>
    </location>
</feature>
<dbReference type="InterPro" id="IPR011050">
    <property type="entry name" value="Pectin_lyase_fold/virulence"/>
</dbReference>
<accession>A0A4R2N7U7</accession>
<comment type="caution">
    <text evidence="3">The sequence shown here is derived from an EMBL/GenBank/DDBJ whole genome shotgun (WGS) entry which is preliminary data.</text>
</comment>
<dbReference type="OrthoDB" id="6053567at2"/>
<dbReference type="InterPro" id="IPR006315">
    <property type="entry name" value="OM_autotransptr_brl_dom"/>
</dbReference>